<evidence type="ECO:0000313" key="2">
    <source>
        <dbReference type="Proteomes" id="UP000015530"/>
    </source>
</evidence>
<dbReference type="HOGENOM" id="CLU_3437590_0_0_1"/>
<comment type="caution">
    <text evidence="1">The sequence shown here is derived from an EMBL/GenBank/DDBJ whole genome shotgun (WGS) entry which is preliminary data.</text>
</comment>
<gene>
    <name evidence="1" type="ORF">CGLO_10593</name>
</gene>
<dbReference type="Proteomes" id="UP000015530">
    <property type="component" value="Unassembled WGS sequence"/>
</dbReference>
<reference evidence="2" key="1">
    <citation type="journal article" date="2013" name="Mol. Plant Microbe Interact.">
        <title>Global aspects of pacC regulation of pathogenicity genes in Colletotrichum gloeosporioides as revealed by transcriptome analysis.</title>
        <authorList>
            <person name="Alkan N."/>
            <person name="Meng X."/>
            <person name="Friedlander G."/>
            <person name="Reuveni E."/>
            <person name="Sukno S."/>
            <person name="Sherman A."/>
            <person name="Thon M."/>
            <person name="Fluhr R."/>
            <person name="Prusky D."/>
        </authorList>
    </citation>
    <scope>NUCLEOTIDE SEQUENCE [LARGE SCALE GENOMIC DNA]</scope>
    <source>
        <strain evidence="2">Cg-14</strain>
    </source>
</reference>
<dbReference type="EMBL" id="AMYD01002169">
    <property type="protein sequence ID" value="EQB50013.1"/>
    <property type="molecule type" value="Genomic_DNA"/>
</dbReference>
<protein>
    <submittedName>
        <fullName evidence="1">Uncharacterized protein</fullName>
    </submittedName>
</protein>
<evidence type="ECO:0000313" key="1">
    <source>
        <dbReference type="EMBL" id="EQB50013.1"/>
    </source>
</evidence>
<proteinExistence type="predicted"/>
<sequence length="11" mass="1363">MTMEQQQPVDR</sequence>
<name>T0KAB4_COLGC</name>
<accession>T0KAB4</accession>
<organism evidence="1 2">
    <name type="scientific">Colletotrichum gloeosporioides (strain Cg-14)</name>
    <name type="common">Anthracnose fungus</name>
    <name type="synonym">Glomerella cingulata</name>
    <dbReference type="NCBI Taxonomy" id="1237896"/>
    <lineage>
        <taxon>Eukaryota</taxon>
        <taxon>Fungi</taxon>
        <taxon>Dikarya</taxon>
        <taxon>Ascomycota</taxon>
        <taxon>Pezizomycotina</taxon>
        <taxon>Sordariomycetes</taxon>
        <taxon>Hypocreomycetidae</taxon>
        <taxon>Glomerellales</taxon>
        <taxon>Glomerellaceae</taxon>
        <taxon>Colletotrichum</taxon>
        <taxon>Colletotrichum gloeosporioides species complex</taxon>
    </lineage>
</organism>